<evidence type="ECO:0000313" key="3">
    <source>
        <dbReference type="Proteomes" id="UP000005640"/>
    </source>
</evidence>
<dbReference type="GeneCards" id="LOC128092250"/>
<dbReference type="VEuPathDB" id="HostDB:ENSG00000286131"/>
<reference evidence="2" key="4">
    <citation type="submission" date="2025-08" db="UniProtKB">
        <authorList>
            <consortium name="Ensembl"/>
        </authorList>
    </citation>
    <scope>IDENTIFICATION</scope>
</reference>
<dbReference type="KEGG" id="hsa:128092250"/>
<reference evidence="2" key="5">
    <citation type="submission" date="2025-09" db="UniProtKB">
        <authorList>
            <consortium name="Ensembl"/>
        </authorList>
    </citation>
    <scope>IDENTIFICATION</scope>
</reference>
<sequence>MLLLLSLLPLLPPLLLPPPPPPLVLLLLLLLLHDSCFLHLSRHQLQMLEVRNMPFSLGYWFT</sequence>
<dbReference type="GeneTree" id="ENSGT01060000253534"/>
<dbReference type="PeptideAtlas" id="A0A494C176"/>
<name>A0A494C176_HUMAN</name>
<organism evidence="2 3">
    <name type="scientific">Homo sapiens</name>
    <name type="common">Human</name>
    <dbReference type="NCBI Taxonomy" id="9606"/>
    <lineage>
        <taxon>Eukaryota</taxon>
        <taxon>Metazoa</taxon>
        <taxon>Chordata</taxon>
        <taxon>Craniata</taxon>
        <taxon>Vertebrata</taxon>
        <taxon>Euteleostomi</taxon>
        <taxon>Mammalia</taxon>
        <taxon>Eutheria</taxon>
        <taxon>Euarchontoglires</taxon>
        <taxon>Primates</taxon>
        <taxon>Haplorrhini</taxon>
        <taxon>Catarrhini</taxon>
        <taxon>Hominidae</taxon>
        <taxon>Homo</taxon>
    </lineage>
</organism>
<feature type="signal peptide" evidence="1">
    <location>
        <begin position="1"/>
        <end position="17"/>
    </location>
</feature>
<protein>
    <submittedName>
        <fullName evidence="2">Uncharacterized protein</fullName>
    </submittedName>
</protein>
<dbReference type="AlphaFoldDB" id="A0A494C176"/>
<keyword evidence="1" id="KW-0732">Signal</keyword>
<dbReference type="RefSeq" id="NP_001401864.1">
    <property type="nucleotide sequence ID" value="NM_001414935.1"/>
</dbReference>
<dbReference type="OMA" id="PFSLGYW"/>
<reference evidence="2 3" key="1">
    <citation type="journal article" date="2001" name="Nature">
        <title>Initial sequencing and analysis of the human genome.</title>
        <authorList>
            <consortium name="International Human Genome Sequencing Consortium"/>
            <person name="Lander E.S."/>
            <person name="Linton L.M."/>
            <person name="Birren B."/>
            <person name="Nusbaum C."/>
            <person name="Zody M.C."/>
            <person name="Baldwin J."/>
            <person name="Devon K."/>
            <person name="Dewar K."/>
            <person name="Doyle M."/>
            <person name="FitzHugh W."/>
            <person name="Funke R."/>
            <person name="Gage D."/>
            <person name="Harris K."/>
            <person name="Heaford A."/>
            <person name="Howland J."/>
            <person name="Kann L."/>
            <person name="Lehoczky J."/>
            <person name="LeVine R."/>
            <person name="McEwan P."/>
            <person name="McKernan K."/>
            <person name="Meldrim J."/>
            <person name="Mesirov J.P."/>
            <person name="Miranda C."/>
            <person name="Morris W."/>
            <person name="Naylor J."/>
            <person name="Raymond C."/>
            <person name="Rosetti M."/>
            <person name="Santos R."/>
            <person name="Sheridan A."/>
            <person name="Sougnez C."/>
            <person name="Stange-Thomann N."/>
            <person name="Stojanovic N."/>
            <person name="Subramanian A."/>
            <person name="Wyman D."/>
            <person name="Rogers J."/>
            <person name="Sulston J."/>
            <person name="Ainscough R."/>
            <person name="Beck S."/>
            <person name="Bentley D."/>
            <person name="Burton J."/>
            <person name="Clee C."/>
            <person name="Carter N."/>
            <person name="Coulson A."/>
            <person name="Deadman R."/>
            <person name="Deloukas P."/>
            <person name="Dunham A."/>
            <person name="Dunham I."/>
            <person name="Durbin R."/>
            <person name="French L."/>
            <person name="Grafham D."/>
            <person name="Gregory S."/>
            <person name="Hubbard T."/>
            <person name="Humphray S."/>
            <person name="Hunt A."/>
            <person name="Jones M."/>
            <person name="Lloyd C."/>
            <person name="McMurray A."/>
            <person name="Matthews L."/>
            <person name="Mercer S."/>
            <person name="Milne S."/>
            <person name="Mullikin J.C."/>
            <person name="Mungall A."/>
            <person name="Plumb R."/>
            <person name="Ross M."/>
            <person name="Shownkeen R."/>
            <person name="Sims S."/>
            <person name="Waterston R.H."/>
            <person name="Wilson R.K."/>
            <person name="Hillier L.W."/>
            <person name="McPherson J.D."/>
            <person name="Marra M.A."/>
            <person name="Mardis E.R."/>
            <person name="Fulton L.A."/>
            <person name="Chinwalla A.T."/>
            <person name="Pepin K.H."/>
            <person name="Gish W.R."/>
            <person name="Chissoe S.L."/>
            <person name="Wendl M.C."/>
            <person name="Delehaunty K.D."/>
            <person name="Miner T.L."/>
            <person name="Delehaunty A."/>
            <person name="Kramer J.B."/>
            <person name="Cook L.L."/>
            <person name="Fulton R.S."/>
            <person name="Johnson D.L."/>
            <person name="Minx P.J."/>
            <person name="Clifton S.W."/>
            <person name="Hawkins T."/>
            <person name="Branscomb E."/>
            <person name="Predki P."/>
            <person name="Richardson P."/>
            <person name="Wenning S."/>
            <person name="Slezak T."/>
            <person name="Doggett N."/>
            <person name="Cheng J.F."/>
            <person name="Olsen A."/>
            <person name="Lucas S."/>
            <person name="Elkin C."/>
            <person name="Uberbacher E."/>
            <person name="Frazier M."/>
            <person name="Gibbs R.A."/>
            <person name="Muzny D.M."/>
            <person name="Scherer S.E."/>
            <person name="Bouck J.B."/>
            <person name="Sodergren E.J."/>
            <person name="Worley K.C."/>
            <person name="Rives C.M."/>
            <person name="Gorrell J.H."/>
            <person name="Metzker M.L."/>
            <person name="Naylor S.L."/>
            <person name="Kucherlapati R.S."/>
            <person name="Nelson D.L."/>
            <person name="Weinstock G.M."/>
            <person name="Sakaki Y."/>
            <person name="Fujiyama A."/>
            <person name="Hattori M."/>
            <person name="Yada T."/>
            <person name="Toyoda A."/>
            <person name="Itoh T."/>
            <person name="Kawagoe C."/>
            <person name="Watanabe H."/>
            <person name="Totoki Y."/>
            <person name="Taylor T."/>
            <person name="Weissenbach J."/>
            <person name="Heilig R."/>
            <person name="Saurin W."/>
            <person name="Artiguenave F."/>
            <person name="Brottier P."/>
            <person name="Bruls T."/>
            <person name="Pelletier E."/>
            <person name="Robert C."/>
            <person name="Wincker P."/>
            <person name="Smith D.R."/>
            <person name="Doucette-Stamm L."/>
            <person name="Rubenfield M."/>
            <person name="Weinstock K."/>
            <person name="Lee H.M."/>
            <person name="Dubois J."/>
            <person name="Rosenthal A."/>
            <person name="Platzer M."/>
            <person name="Nyakatura G."/>
            <person name="Taudien S."/>
            <person name="Rump A."/>
            <person name="Yang H."/>
            <person name="Yu J."/>
            <person name="Wang J."/>
            <person name="Huang G."/>
            <person name="Gu J."/>
            <person name="Hood L."/>
            <person name="Rowen L."/>
            <person name="Madan A."/>
            <person name="Qin S."/>
            <person name="Davis R.W."/>
            <person name="Federspiel N.A."/>
            <person name="Abola A.P."/>
            <person name="Proctor M.J."/>
            <person name="Myers R.M."/>
            <person name="Schmutz J."/>
            <person name="Dickson M."/>
            <person name="Grimwood J."/>
            <person name="Cox D.R."/>
            <person name="Olson M.V."/>
            <person name="Kaul R."/>
            <person name="Raymond C."/>
            <person name="Shimizu N."/>
            <person name="Kawasaki K."/>
            <person name="Minoshima S."/>
            <person name="Evans G.A."/>
            <person name="Athanasiou M."/>
            <person name="Schultz R."/>
            <person name="Roe B.A."/>
            <person name="Chen F."/>
            <person name="Pan H."/>
            <person name="Ramser J."/>
            <person name="Lehrach H."/>
            <person name="Reinhardt R."/>
            <person name="McCombie W.R."/>
            <person name="de la Bastide M."/>
            <person name="Dedhia N."/>
            <person name="Blocker H."/>
            <person name="Hornischer K."/>
            <person name="Nordsiek G."/>
            <person name="Agarwala R."/>
            <person name="Aravind L."/>
            <person name="Bailey J.A."/>
            <person name="Bateman A."/>
            <person name="Batzoglou S."/>
            <person name="Birney E."/>
            <person name="Bork P."/>
            <person name="Brown D.G."/>
            <person name="Burge C.B."/>
            <person name="Cerutti L."/>
            <person name="Chen H.C."/>
            <person name="Church D."/>
            <person name="Clamp M."/>
            <person name="Copley R.R."/>
            <person name="Doerks T."/>
            <person name="Eddy S.R."/>
            <person name="Eichler E.E."/>
            <person name="Furey T.S."/>
            <person name="Galagan J."/>
            <person name="Gilbert J.G."/>
            <person name="Harmon C."/>
            <person name="Hayashizaki Y."/>
            <person name="Haussler D."/>
            <person name="Hermjakob H."/>
            <person name="Hokamp K."/>
            <person name="Jang W."/>
            <person name="Johnson L.S."/>
            <person name="Jones T.A."/>
            <person name="Kasif S."/>
            <person name="Kaspryzk A."/>
            <person name="Kennedy S."/>
            <person name="Kent W.J."/>
            <person name="Kitts P."/>
            <person name="Koonin E.V."/>
            <person name="Korf I."/>
            <person name="Kulp D."/>
            <person name="Lancet D."/>
            <person name="Lowe T.M."/>
            <person name="McLysaght A."/>
            <person name="Mikkelsen T."/>
            <person name="Moran J.V."/>
            <person name="Mulder N."/>
            <person name="Pollara V.J."/>
            <person name="Ponting C.P."/>
            <person name="Schuler G."/>
            <person name="Schultz J."/>
            <person name="Slater G."/>
            <person name="Smit A.F."/>
            <person name="Stupka E."/>
            <person name="Szustakowski J."/>
            <person name="Thierry-Mieg D."/>
            <person name="Thierry-Mieg J."/>
            <person name="Wagner L."/>
            <person name="Wallis J."/>
            <person name="Wheeler R."/>
            <person name="Williams A."/>
            <person name="Wolf Y.I."/>
            <person name="Wolfe K.H."/>
            <person name="Yang S.P."/>
            <person name="Yeh R.F."/>
            <person name="Collins F."/>
            <person name="Guyer M.S."/>
            <person name="Peterson J."/>
            <person name="Felsenfeld A."/>
            <person name="Wetterstrand K.A."/>
            <person name="Patrinos A."/>
            <person name="Morgan M.J."/>
            <person name="de Jong P."/>
            <person name="Catanese J.J."/>
            <person name="Osoegawa K."/>
            <person name="Shizuya H."/>
            <person name="Choi S."/>
            <person name="Chen Y.J."/>
        </authorList>
    </citation>
    <scope>NUCLEOTIDE SEQUENCE [LARGE SCALE GENOMIC DNA]</scope>
</reference>
<reference evidence="2 3" key="3">
    <citation type="journal article" date="2006" name="Nature">
        <title>DNA sequence and analysis of human chromosome 8.</title>
        <authorList>
            <person name="Nusbaum C."/>
            <person name="Mikkelsen T.S."/>
            <person name="Zody M.C."/>
            <person name="Asakawa S."/>
            <person name="Taudien S."/>
            <person name="Garber M."/>
            <person name="Kodira C.D."/>
            <person name="Schueler M.G."/>
            <person name="Shimizu A."/>
            <person name="Whittaker C.A."/>
            <person name="Chang J.L."/>
            <person name="Cuomo C.A."/>
            <person name="Dewar K."/>
            <person name="FitzGerald M.G."/>
            <person name="Yang X."/>
            <person name="Allen N.R."/>
            <person name="Anderson S."/>
            <person name="Asakawa T."/>
            <person name="Blechschmidt K."/>
            <person name="Bloom T."/>
            <person name="Borowsky M.L."/>
            <person name="Butler J."/>
            <person name="Cook A."/>
            <person name="Corum B."/>
            <person name="DeArellano K."/>
            <person name="DeCaprio D."/>
            <person name="Dooley K.T."/>
            <person name="Dorris L.III."/>
            <person name="Engels R."/>
            <person name="Glockner G."/>
            <person name="Hafez N."/>
            <person name="Hagopian D.S."/>
            <person name="Hall J.L."/>
            <person name="Ishikawa S.K."/>
            <person name="Jaffe D.B."/>
            <person name="Kamat A."/>
            <person name="Kudoh J."/>
            <person name="Lehmann R."/>
            <person name="Lokitsang T."/>
            <person name="Macdonald P."/>
            <person name="Major J.E."/>
            <person name="Matthews C.D."/>
            <person name="Mauceli E."/>
            <person name="Menzel U."/>
            <person name="Mihalev A.H."/>
            <person name="Minoshima S."/>
            <person name="Murayama Y."/>
            <person name="Naylor J.W."/>
            <person name="Nicol R."/>
            <person name="Nguyen C."/>
            <person name="O'Leary S.B."/>
            <person name="O'Neill K."/>
            <person name="Parker S.C."/>
            <person name="Polley A."/>
            <person name="Raymond C.K."/>
            <person name="Reichwald K."/>
            <person name="Rodriguez J."/>
            <person name="Sasaki T."/>
            <person name="Schilhabel M."/>
            <person name="Siddiqui R."/>
            <person name="Smith C.L."/>
            <person name="Sneddon T.P."/>
            <person name="Talamas J.A."/>
            <person name="Tenzin P."/>
            <person name="Topham K."/>
            <person name="Venkataraman V."/>
            <person name="Wen G."/>
            <person name="Yamazaki S."/>
            <person name="Young S.K."/>
            <person name="Zeng Q."/>
            <person name="Zimmer A.R."/>
            <person name="Rosenthal A."/>
            <person name="Birren B.W."/>
            <person name="Platzer M."/>
            <person name="Shimizu N."/>
            <person name="Lander E.S."/>
        </authorList>
    </citation>
    <scope>NUCLEOTIDE SEQUENCE [LARGE SCALE GENOMIC DNA]</scope>
</reference>
<evidence type="ECO:0000313" key="2">
    <source>
        <dbReference type="Ensembl" id="ENSP00000498936.1"/>
    </source>
</evidence>
<dbReference type="OrthoDB" id="9539484at2759"/>
<dbReference type="Proteomes" id="UP000005640">
    <property type="component" value="Chromosome 8"/>
</dbReference>
<dbReference type="MANE-Select" id="ENST00000652575.1">
    <property type="protein sequence ID" value="ENSP00000498936.1"/>
    <property type="RefSeq nucleotide sequence ID" value="NM_001414935.1"/>
    <property type="RefSeq protein sequence ID" value="NP_001401864.1"/>
</dbReference>
<gene>
    <name evidence="2" type="primary">LOC128092250</name>
</gene>
<evidence type="ECO:0000256" key="1">
    <source>
        <dbReference type="SAM" id="SignalP"/>
    </source>
</evidence>
<reference evidence="2 3" key="2">
    <citation type="journal article" date="2004" name="Nature">
        <title>Finishing the euchromatic sequence of the human genome.</title>
        <authorList>
            <consortium name="International Human Genome Sequencing Consortium"/>
        </authorList>
    </citation>
    <scope>NUCLEOTIDE SEQUENCE [LARGE SCALE GENOMIC DNA]</scope>
</reference>
<dbReference type="Ensembl" id="ENST00000652575.1">
    <property type="protein sequence ID" value="ENSP00000498936.1"/>
    <property type="gene ID" value="ENSG00000286131.1"/>
</dbReference>
<accession>A0A494C176</accession>
<dbReference type="Bgee" id="ENSG00000286131">
    <property type="expression patterns" value="Expressed in stromal cell of endometrium and 41 other cell types or tissues"/>
</dbReference>
<dbReference type="GeneID" id="128092250"/>
<feature type="chain" id="PRO_5019766848" evidence="1">
    <location>
        <begin position="18"/>
        <end position="62"/>
    </location>
</feature>
<proteinExistence type="predicted"/>
<dbReference type="InParanoid" id="A0A494C176"/>
<dbReference type="EMBL" id="AC083977">
    <property type="status" value="NOT_ANNOTATED_CDS"/>
    <property type="molecule type" value="Genomic_DNA"/>
</dbReference>
<keyword evidence="3" id="KW-1185">Reference proteome</keyword>